<accession>A0A9W9PJC0</accession>
<name>A0A9W9PJC0_9EURO</name>
<dbReference type="PROSITE" id="PS51257">
    <property type="entry name" value="PROKAR_LIPOPROTEIN"/>
    <property type="match status" value="1"/>
</dbReference>
<evidence type="ECO:0000313" key="3">
    <source>
        <dbReference type="Proteomes" id="UP001150941"/>
    </source>
</evidence>
<evidence type="ECO:0000313" key="2">
    <source>
        <dbReference type="EMBL" id="KAJ5247157.1"/>
    </source>
</evidence>
<dbReference type="OrthoDB" id="5324144at2759"/>
<keyword evidence="1" id="KW-0732">Signal</keyword>
<organism evidence="2 3">
    <name type="scientific">Penicillium chermesinum</name>
    <dbReference type="NCBI Taxonomy" id="63820"/>
    <lineage>
        <taxon>Eukaryota</taxon>
        <taxon>Fungi</taxon>
        <taxon>Dikarya</taxon>
        <taxon>Ascomycota</taxon>
        <taxon>Pezizomycotina</taxon>
        <taxon>Eurotiomycetes</taxon>
        <taxon>Eurotiomycetidae</taxon>
        <taxon>Eurotiales</taxon>
        <taxon>Aspergillaceae</taxon>
        <taxon>Penicillium</taxon>
    </lineage>
</organism>
<keyword evidence="3" id="KW-1185">Reference proteome</keyword>
<reference evidence="2" key="2">
    <citation type="journal article" date="2023" name="IMA Fungus">
        <title>Comparative genomic study of the Penicillium genus elucidates a diverse pangenome and 15 lateral gene transfer events.</title>
        <authorList>
            <person name="Petersen C."/>
            <person name="Sorensen T."/>
            <person name="Nielsen M.R."/>
            <person name="Sondergaard T.E."/>
            <person name="Sorensen J.L."/>
            <person name="Fitzpatrick D.A."/>
            <person name="Frisvad J.C."/>
            <person name="Nielsen K.L."/>
        </authorList>
    </citation>
    <scope>NUCLEOTIDE SEQUENCE</scope>
    <source>
        <strain evidence="2">IBT 19713</strain>
    </source>
</reference>
<dbReference type="EMBL" id="JAPQKS010000002">
    <property type="protein sequence ID" value="KAJ5247157.1"/>
    <property type="molecule type" value="Genomic_DNA"/>
</dbReference>
<reference evidence="2" key="1">
    <citation type="submission" date="2022-11" db="EMBL/GenBank/DDBJ databases">
        <authorList>
            <person name="Petersen C."/>
        </authorList>
    </citation>
    <scope>NUCLEOTIDE SEQUENCE</scope>
    <source>
        <strain evidence="2">IBT 19713</strain>
    </source>
</reference>
<feature type="signal peptide" evidence="1">
    <location>
        <begin position="1"/>
        <end position="19"/>
    </location>
</feature>
<gene>
    <name evidence="2" type="ORF">N7468_002140</name>
</gene>
<feature type="chain" id="PRO_5040803354" evidence="1">
    <location>
        <begin position="20"/>
        <end position="160"/>
    </location>
</feature>
<sequence>MVSARAILVGLLAASTGCALHVPNSLLLDSVAEAVALPMFTWSANGTHTAKAYTTKQANVTSARGLKEDCENINLNRKLATDFRSDVLGDGVTGFFYKCEQISSTTNKYWFTISAGDEAQIDKLCGADTKYPIVYDSQHKTWFIDEPFDCTQRTSPSQPW</sequence>
<dbReference type="RefSeq" id="XP_058334578.1">
    <property type="nucleotide sequence ID" value="XM_058471437.1"/>
</dbReference>
<protein>
    <submittedName>
        <fullName evidence="2">Uncharacterized protein</fullName>
    </submittedName>
</protein>
<evidence type="ECO:0000256" key="1">
    <source>
        <dbReference type="SAM" id="SignalP"/>
    </source>
</evidence>
<dbReference type="AlphaFoldDB" id="A0A9W9PJC0"/>
<proteinExistence type="predicted"/>
<dbReference type="GeneID" id="83198740"/>
<comment type="caution">
    <text evidence="2">The sequence shown here is derived from an EMBL/GenBank/DDBJ whole genome shotgun (WGS) entry which is preliminary data.</text>
</comment>
<dbReference type="Proteomes" id="UP001150941">
    <property type="component" value="Unassembled WGS sequence"/>
</dbReference>